<name>A0A1B9GUB0_9TREE</name>
<feature type="compositionally biased region" description="Polar residues" evidence="2">
    <location>
        <begin position="163"/>
        <end position="172"/>
    </location>
</feature>
<evidence type="ECO:0000256" key="2">
    <source>
        <dbReference type="SAM" id="MobiDB-lite"/>
    </source>
</evidence>
<evidence type="ECO:0000256" key="1">
    <source>
        <dbReference type="ARBA" id="ARBA00025758"/>
    </source>
</evidence>
<reference evidence="4" key="2">
    <citation type="submission" date="2013-12" db="EMBL/GenBank/DDBJ databases">
        <title>Evolution of pathogenesis and genome organization in the Tremellales.</title>
        <authorList>
            <person name="Cuomo C."/>
            <person name="Litvintseva A."/>
            <person name="Heitman J."/>
            <person name="Chen Y."/>
            <person name="Sun S."/>
            <person name="Springer D."/>
            <person name="Dromer F."/>
            <person name="Young S."/>
            <person name="Zeng Q."/>
            <person name="Chapman S."/>
            <person name="Gujja S."/>
            <person name="Saif S."/>
            <person name="Birren B."/>
        </authorList>
    </citation>
    <scope>NUCLEOTIDE SEQUENCE [LARGE SCALE GENOMIC DNA]</scope>
    <source>
        <strain evidence="4">BCC8398</strain>
    </source>
</reference>
<gene>
    <name evidence="3" type="ORF">I316_03678</name>
</gene>
<keyword evidence="4" id="KW-1185">Reference proteome</keyword>
<feature type="compositionally biased region" description="Acidic residues" evidence="2">
    <location>
        <begin position="85"/>
        <end position="100"/>
    </location>
</feature>
<dbReference type="Pfam" id="PF04938">
    <property type="entry name" value="SIP1"/>
    <property type="match status" value="1"/>
</dbReference>
<dbReference type="OrthoDB" id="428895at2759"/>
<feature type="region of interest" description="Disordered" evidence="2">
    <location>
        <begin position="161"/>
        <end position="188"/>
    </location>
</feature>
<dbReference type="AlphaFoldDB" id="A0A1B9GUB0"/>
<feature type="compositionally biased region" description="Low complexity" evidence="2">
    <location>
        <begin position="340"/>
        <end position="354"/>
    </location>
</feature>
<dbReference type="GO" id="GO:0032797">
    <property type="term" value="C:SMN complex"/>
    <property type="evidence" value="ECO:0007669"/>
    <property type="project" value="TreeGrafter"/>
</dbReference>
<feature type="region of interest" description="Disordered" evidence="2">
    <location>
        <begin position="329"/>
        <end position="362"/>
    </location>
</feature>
<feature type="region of interest" description="Disordered" evidence="2">
    <location>
        <begin position="1"/>
        <end position="40"/>
    </location>
</feature>
<evidence type="ECO:0000313" key="3">
    <source>
        <dbReference type="EMBL" id="OCF34637.1"/>
    </source>
</evidence>
<dbReference type="EMBL" id="KV700124">
    <property type="protein sequence ID" value="OCF34637.1"/>
    <property type="molecule type" value="Genomic_DNA"/>
</dbReference>
<dbReference type="Proteomes" id="UP000092666">
    <property type="component" value="Unassembled WGS sequence"/>
</dbReference>
<protein>
    <submittedName>
        <fullName evidence="3">Uncharacterized protein</fullName>
    </submittedName>
</protein>
<evidence type="ECO:0000313" key="4">
    <source>
        <dbReference type="Proteomes" id="UP000092666"/>
    </source>
</evidence>
<reference evidence="3 4" key="1">
    <citation type="submission" date="2013-07" db="EMBL/GenBank/DDBJ databases">
        <title>The Genome Sequence of Cryptococcus heveanensis BCC8398.</title>
        <authorList>
            <consortium name="The Broad Institute Genome Sequencing Platform"/>
            <person name="Cuomo C."/>
            <person name="Litvintseva A."/>
            <person name="Chen Y."/>
            <person name="Heitman J."/>
            <person name="Sun S."/>
            <person name="Springer D."/>
            <person name="Dromer F."/>
            <person name="Young S.K."/>
            <person name="Zeng Q."/>
            <person name="Gargeya S."/>
            <person name="Fitzgerald M."/>
            <person name="Abouelleil A."/>
            <person name="Alvarado L."/>
            <person name="Berlin A.M."/>
            <person name="Chapman S.B."/>
            <person name="Dewar J."/>
            <person name="Goldberg J."/>
            <person name="Griggs A."/>
            <person name="Gujja S."/>
            <person name="Hansen M."/>
            <person name="Howarth C."/>
            <person name="Imamovic A."/>
            <person name="Larimer J."/>
            <person name="McCowan C."/>
            <person name="Murphy C."/>
            <person name="Pearson M."/>
            <person name="Priest M."/>
            <person name="Roberts A."/>
            <person name="Saif S."/>
            <person name="Shea T."/>
            <person name="Sykes S."/>
            <person name="Wortman J."/>
            <person name="Nusbaum C."/>
            <person name="Birren B."/>
        </authorList>
    </citation>
    <scope>NUCLEOTIDE SEQUENCE [LARGE SCALE GENOMIC DNA]</scope>
    <source>
        <strain evidence="3 4">BCC8398</strain>
    </source>
</reference>
<comment type="similarity">
    <text evidence="1">Belongs to the gemin-2 family.</text>
</comment>
<dbReference type="PANTHER" id="PTHR12794">
    <property type="entry name" value="GEMIN2"/>
    <property type="match status" value="1"/>
</dbReference>
<feature type="region of interest" description="Disordered" evidence="2">
    <location>
        <begin position="245"/>
        <end position="287"/>
    </location>
</feature>
<dbReference type="InterPro" id="IPR035426">
    <property type="entry name" value="Gemin2/Brr1"/>
</dbReference>
<sequence>MPRPGQAKYRRQRELAQAQAAAEAEASASTSTATLYGTNEHRATYTFQHDPYDEQGDYCQYDETAGSSYGYHNGGREGDGGYDNLELDDDDDDDEMEEDNGNGGSGTGKRQPRAQCLPIGELPLDFDGIPTDGSQYLAMVIKANEDLPFVKSVDNPYKRVCSPSKQTRVSTSTGGGAGPSRHPALPKESWGELFPTHFRGYKKNVLSRLPPTSLLPYPSHYPPLPNASHRSEWYAFVNGYITGQGKGKGKGKEKENAKANGQLKLSSKSQEVKGALRKTSKGNERRIGEEREPLVSVIQRLNSTQAIVILSHFAYWLTELVNQLPSPIPDSPDFEPTLLPTQPEDPSDTTSTTSNGGVRSVKPPLKRRDVISSNYFNWIFALLLILDDHLSSDQISILRDLARSAMKVAGYRWVTAVVARDVGDGWVLGGNWKAARDSDHRGTREVAIPPGTETGTENGLIGPQIPAAPVHGDAGQEISAAAGAAQVNGDVEKRERQESVDDTLAKCWLIVHSVATGWGQRDLLEELETLFT</sequence>
<accession>A0A1B9GUB0</accession>
<dbReference type="GO" id="GO:0000387">
    <property type="term" value="P:spliceosomal snRNP assembly"/>
    <property type="evidence" value="ECO:0007669"/>
    <property type="project" value="InterPro"/>
</dbReference>
<feature type="region of interest" description="Disordered" evidence="2">
    <location>
        <begin position="69"/>
        <end position="114"/>
    </location>
</feature>
<organism evidence="3 4">
    <name type="scientific">Kwoniella heveanensis BCC8398</name>
    <dbReference type="NCBI Taxonomy" id="1296120"/>
    <lineage>
        <taxon>Eukaryota</taxon>
        <taxon>Fungi</taxon>
        <taxon>Dikarya</taxon>
        <taxon>Basidiomycota</taxon>
        <taxon>Agaricomycotina</taxon>
        <taxon>Tremellomycetes</taxon>
        <taxon>Tremellales</taxon>
        <taxon>Cryptococcaceae</taxon>
        <taxon>Kwoniella</taxon>
    </lineage>
</organism>
<feature type="compositionally biased region" description="Low complexity" evidence="2">
    <location>
        <begin position="15"/>
        <end position="35"/>
    </location>
</feature>
<dbReference type="PANTHER" id="PTHR12794:SF0">
    <property type="entry name" value="GEM-ASSOCIATED PROTEIN 2"/>
    <property type="match status" value="1"/>
</dbReference>
<dbReference type="GO" id="GO:0005634">
    <property type="term" value="C:nucleus"/>
    <property type="evidence" value="ECO:0007669"/>
    <property type="project" value="TreeGrafter"/>
</dbReference>
<dbReference type="Gene3D" id="1.20.58.1070">
    <property type="match status" value="1"/>
</dbReference>
<proteinExistence type="inferred from homology"/>